<dbReference type="AlphaFoldDB" id="A0A2S4N4W9"/>
<keyword evidence="2" id="KW-1185">Reference proteome</keyword>
<name>A0A2S4N4W9_9FLAO</name>
<dbReference type="Proteomes" id="UP000237056">
    <property type="component" value="Unassembled WGS sequence"/>
</dbReference>
<dbReference type="EMBL" id="PQNY01000027">
    <property type="protein sequence ID" value="POS00726.1"/>
    <property type="molecule type" value="Genomic_DNA"/>
</dbReference>
<comment type="caution">
    <text evidence="1">The sequence shown here is derived from an EMBL/GenBank/DDBJ whole genome shotgun (WGS) entry which is preliminary data.</text>
</comment>
<dbReference type="RefSeq" id="WP_262496238.1">
    <property type="nucleotide sequence ID" value="NZ_PQNY01000027.1"/>
</dbReference>
<evidence type="ECO:0000313" key="2">
    <source>
        <dbReference type="Proteomes" id="UP000237056"/>
    </source>
</evidence>
<sequence>MPSTSETGNAKNVANFQVLIAFVTAYGSIPITNEKVYKIQK</sequence>
<reference evidence="1 2" key="1">
    <citation type="submission" date="2018-01" db="EMBL/GenBank/DDBJ databases">
        <title>Genomic Encyclopedia of Type Strains, Phase I: the one thousand microbial genomes (KMG-I) project.</title>
        <authorList>
            <person name="Goeker M."/>
        </authorList>
    </citation>
    <scope>NUCLEOTIDE SEQUENCE [LARGE SCALE GENOMIC DNA]</scope>
    <source>
        <strain evidence="1 2">DSM 17960</strain>
    </source>
</reference>
<accession>A0A2S4N4W9</accession>
<evidence type="ECO:0000313" key="1">
    <source>
        <dbReference type="EMBL" id="POS00726.1"/>
    </source>
</evidence>
<organism evidence="1 2">
    <name type="scientific">Flavobacterium croceum DSM 17960</name>
    <dbReference type="NCBI Taxonomy" id="1121886"/>
    <lineage>
        <taxon>Bacteria</taxon>
        <taxon>Pseudomonadati</taxon>
        <taxon>Bacteroidota</taxon>
        <taxon>Flavobacteriia</taxon>
        <taxon>Flavobacteriales</taxon>
        <taxon>Flavobacteriaceae</taxon>
        <taxon>Flavobacterium</taxon>
    </lineage>
</organism>
<proteinExistence type="predicted"/>
<protein>
    <submittedName>
        <fullName evidence="1">Uncharacterized protein</fullName>
    </submittedName>
</protein>
<gene>
    <name evidence="1" type="ORF">Q361_12713</name>
</gene>